<feature type="binding site" evidence="7">
    <location>
        <begin position="66"/>
        <end position="68"/>
    </location>
    <ligand>
        <name>substrate</name>
    </ligand>
</feature>
<dbReference type="InterPro" id="IPR004722">
    <property type="entry name" value="DHOase"/>
</dbReference>
<dbReference type="Proteomes" id="UP000518300">
    <property type="component" value="Unassembled WGS sequence"/>
</dbReference>
<keyword evidence="6 7" id="KW-0665">Pyrimidine biosynthesis</keyword>
<dbReference type="PROSITE" id="PS00482">
    <property type="entry name" value="DIHYDROOROTASE_1"/>
    <property type="match status" value="1"/>
</dbReference>
<evidence type="ECO:0000256" key="1">
    <source>
        <dbReference type="ARBA" id="ARBA00002368"/>
    </source>
</evidence>
<evidence type="ECO:0000313" key="10">
    <source>
        <dbReference type="EMBL" id="NMO19270.1"/>
    </source>
</evidence>
<comment type="caution">
    <text evidence="7">Lacks conserved residue(s) required for the propagation of feature annotation.</text>
</comment>
<gene>
    <name evidence="7" type="primary">pyrC</name>
    <name evidence="10" type="ORF">HG543_31030</name>
</gene>
<dbReference type="InterPro" id="IPR050138">
    <property type="entry name" value="DHOase/Allantoinase_Hydrolase"/>
</dbReference>
<sequence length="437" mass="46778">MSSTVLFRRGRVIDPRNGVDGIRDVLVRDGKVAEVSEALLPVPSSAEVVDASGKWVLPGFIDLHVHLREPGEEGKETVLTGCRAAVAGGFTAVVAMPNTKVVNDNGIVTELILSRARAANLCHVYPAGAITKGLKGEEMAEMGELVSAGCVAITDDGRPVMNAALMRRALQYSTQFDVPIMVHEEDLTLSAGGAMHEGPTSTRLGLRGIPASAEVAMVARDLVLLEETGARLHLAHVSCEGSVRLIREAKRRGLRVTSEVTPHHLILDDRAVEGYDTHAKMAPPLRSNRDVEALREAIADGTVEAIATDHAPHGVLDKLVEFEKGINGIIGLETAFSLTMELVHSGVLPPKRAVELLTHGPAKAFGLPGGHLAPGAPADVTVVDPSEEWTVDAHRFHSRSRNTPFHGRKQQGRVVQTWVGGRKVFENGQVGLSKESR</sequence>
<dbReference type="GO" id="GO:0044205">
    <property type="term" value="P:'de novo' UMP biosynthetic process"/>
    <property type="evidence" value="ECO:0007669"/>
    <property type="project" value="UniProtKB-UniRule"/>
</dbReference>
<evidence type="ECO:0000256" key="6">
    <source>
        <dbReference type="ARBA" id="ARBA00022975"/>
    </source>
</evidence>
<dbReference type="AlphaFoldDB" id="A0A848LNM7"/>
<evidence type="ECO:0000313" key="11">
    <source>
        <dbReference type="Proteomes" id="UP000518300"/>
    </source>
</evidence>
<protein>
    <recommendedName>
        <fullName evidence="7">Dihydroorotase</fullName>
        <shortName evidence="7">DHOase</shortName>
        <ecNumber evidence="7">3.5.2.3</ecNumber>
    </recommendedName>
</protein>
<evidence type="ECO:0000256" key="5">
    <source>
        <dbReference type="ARBA" id="ARBA00022833"/>
    </source>
</evidence>
<dbReference type="RefSeq" id="WP_169348521.1">
    <property type="nucleotide sequence ID" value="NZ_JABBJJ010000176.1"/>
</dbReference>
<feature type="domain" description="Amidohydrolase 3" evidence="8">
    <location>
        <begin position="246"/>
        <end position="425"/>
    </location>
</feature>
<keyword evidence="4 7" id="KW-0378">Hydrolase</keyword>
<dbReference type="Gene3D" id="2.30.40.10">
    <property type="entry name" value="Urease, subunit C, domain 1"/>
    <property type="match status" value="1"/>
</dbReference>
<dbReference type="InterPro" id="IPR024403">
    <property type="entry name" value="DHOase_cat"/>
</dbReference>
<feature type="active site" evidence="7">
    <location>
        <position position="309"/>
    </location>
</feature>
<evidence type="ECO:0000259" key="9">
    <source>
        <dbReference type="Pfam" id="PF12890"/>
    </source>
</evidence>
<comment type="function">
    <text evidence="1 7">Catalyzes the reversible cyclization of carbamoyl aspartate to dihydroorotate.</text>
</comment>
<dbReference type="CDD" id="cd01317">
    <property type="entry name" value="DHOase_IIa"/>
    <property type="match status" value="1"/>
</dbReference>
<keyword evidence="3 7" id="KW-0479">Metal-binding</keyword>
<dbReference type="EC" id="3.5.2.3" evidence="7"/>
<proteinExistence type="inferred from homology"/>
<feature type="binding site" evidence="7">
    <location>
        <position position="309"/>
    </location>
    <ligand>
        <name>Zn(2+)</name>
        <dbReference type="ChEBI" id="CHEBI:29105"/>
        <label>1</label>
    </ligand>
</feature>
<dbReference type="Gene3D" id="3.20.20.140">
    <property type="entry name" value="Metal-dependent hydrolases"/>
    <property type="match status" value="1"/>
</dbReference>
<dbReference type="HAMAP" id="MF_00220_B">
    <property type="entry name" value="PyrC_classI_B"/>
    <property type="match status" value="1"/>
</dbReference>
<dbReference type="Pfam" id="PF12890">
    <property type="entry name" value="DHOase"/>
    <property type="match status" value="1"/>
</dbReference>
<dbReference type="GO" id="GO:0008270">
    <property type="term" value="F:zinc ion binding"/>
    <property type="evidence" value="ECO:0007669"/>
    <property type="project" value="UniProtKB-UniRule"/>
</dbReference>
<dbReference type="GO" id="GO:0005737">
    <property type="term" value="C:cytoplasm"/>
    <property type="evidence" value="ECO:0007669"/>
    <property type="project" value="TreeGrafter"/>
</dbReference>
<comment type="caution">
    <text evidence="10">The sequence shown here is derived from an EMBL/GenBank/DDBJ whole genome shotgun (WGS) entry which is preliminary data.</text>
</comment>
<feature type="binding site" evidence="7">
    <location>
        <position position="156"/>
    </location>
    <ligand>
        <name>Zn(2+)</name>
        <dbReference type="ChEBI" id="CHEBI:29105"/>
        <label>1</label>
    </ligand>
</feature>
<dbReference type="PROSITE" id="PS00483">
    <property type="entry name" value="DIHYDROOROTASE_2"/>
    <property type="match status" value="1"/>
</dbReference>
<feature type="binding site" evidence="7">
    <location>
        <position position="64"/>
    </location>
    <ligand>
        <name>Zn(2+)</name>
        <dbReference type="ChEBI" id="CHEBI:29105"/>
        <label>1</label>
    </ligand>
</feature>
<comment type="catalytic activity">
    <reaction evidence="7">
        <text>(S)-dihydroorotate + H2O = N-carbamoyl-L-aspartate + H(+)</text>
        <dbReference type="Rhea" id="RHEA:24296"/>
        <dbReference type="ChEBI" id="CHEBI:15377"/>
        <dbReference type="ChEBI" id="CHEBI:15378"/>
        <dbReference type="ChEBI" id="CHEBI:30864"/>
        <dbReference type="ChEBI" id="CHEBI:32814"/>
        <dbReference type="EC" id="3.5.2.3"/>
    </reaction>
</comment>
<evidence type="ECO:0000256" key="3">
    <source>
        <dbReference type="ARBA" id="ARBA00022723"/>
    </source>
</evidence>
<reference evidence="10 11" key="1">
    <citation type="submission" date="2020-04" db="EMBL/GenBank/DDBJ databases">
        <title>Draft genome of Pyxidicoccus fallax type strain.</title>
        <authorList>
            <person name="Whitworth D.E."/>
        </authorList>
    </citation>
    <scope>NUCLEOTIDE SEQUENCE [LARGE SCALE GENOMIC DNA]</scope>
    <source>
        <strain evidence="10 11">DSM 14698</strain>
    </source>
</reference>
<comment type="pathway">
    <text evidence="7">Pyrimidine metabolism; UMP biosynthesis via de novo pathway; (S)-dihydroorotate from bicarbonate: step 3/3.</text>
</comment>
<feature type="binding site" evidence="7">
    <location>
        <position position="236"/>
    </location>
    <ligand>
        <name>Zn(2+)</name>
        <dbReference type="ChEBI" id="CHEBI:29105"/>
        <label>2</label>
    </ligand>
</feature>
<dbReference type="Pfam" id="PF07969">
    <property type="entry name" value="Amidohydro_3"/>
    <property type="match status" value="1"/>
</dbReference>
<feature type="binding site" evidence="7">
    <location>
        <position position="66"/>
    </location>
    <ligand>
        <name>Zn(2+)</name>
        <dbReference type="ChEBI" id="CHEBI:29105"/>
        <label>1</label>
    </ligand>
</feature>
<dbReference type="PANTHER" id="PTHR43668">
    <property type="entry name" value="ALLANTOINASE"/>
    <property type="match status" value="1"/>
</dbReference>
<feature type="binding site" evidence="7">
    <location>
        <position position="183"/>
    </location>
    <ligand>
        <name>Zn(2+)</name>
        <dbReference type="ChEBI" id="CHEBI:29105"/>
        <label>2</label>
    </ligand>
</feature>
<comment type="similarity">
    <text evidence="2 7">Belongs to the metallo-dependent hydrolases superfamily. DHOase family. Class I DHOase subfamily.</text>
</comment>
<feature type="domain" description="Dihydroorotase catalytic" evidence="9">
    <location>
        <begin position="53"/>
        <end position="239"/>
    </location>
</feature>
<name>A0A848LNM7_9BACT</name>
<dbReference type="InterPro" id="IPR013108">
    <property type="entry name" value="Amidohydro_3"/>
</dbReference>
<dbReference type="InterPro" id="IPR032466">
    <property type="entry name" value="Metal_Hydrolase"/>
</dbReference>
<keyword evidence="11" id="KW-1185">Reference proteome</keyword>
<feature type="binding site" evidence="7">
    <location>
        <position position="313"/>
    </location>
    <ligand>
        <name>substrate</name>
    </ligand>
</feature>
<dbReference type="NCBIfam" id="TIGR00857">
    <property type="entry name" value="pyrC_multi"/>
    <property type="match status" value="1"/>
</dbReference>
<evidence type="ECO:0000256" key="7">
    <source>
        <dbReference type="HAMAP-Rule" id="MF_00220"/>
    </source>
</evidence>
<dbReference type="GO" id="GO:0004151">
    <property type="term" value="F:dihydroorotase activity"/>
    <property type="evidence" value="ECO:0007669"/>
    <property type="project" value="UniProtKB-UniRule"/>
</dbReference>
<dbReference type="SUPFAM" id="SSF51338">
    <property type="entry name" value="Composite domain of metallo-dependent hydrolases"/>
    <property type="match status" value="1"/>
</dbReference>
<dbReference type="GO" id="GO:0006145">
    <property type="term" value="P:purine nucleobase catabolic process"/>
    <property type="evidence" value="ECO:0007669"/>
    <property type="project" value="TreeGrafter"/>
</dbReference>
<evidence type="ECO:0000256" key="4">
    <source>
        <dbReference type="ARBA" id="ARBA00022801"/>
    </source>
</evidence>
<dbReference type="GO" id="GO:0004038">
    <property type="term" value="F:allantoinase activity"/>
    <property type="evidence" value="ECO:0007669"/>
    <property type="project" value="TreeGrafter"/>
</dbReference>
<dbReference type="EMBL" id="JABBJJ010000176">
    <property type="protein sequence ID" value="NMO19270.1"/>
    <property type="molecule type" value="Genomic_DNA"/>
</dbReference>
<comment type="cofactor">
    <cofactor evidence="7">
        <name>Zn(2+)</name>
        <dbReference type="ChEBI" id="CHEBI:29105"/>
    </cofactor>
    <text evidence="7">Binds 2 Zn(2+) ions per subunit.</text>
</comment>
<feature type="binding site" evidence="7">
    <location>
        <position position="156"/>
    </location>
    <ligand>
        <name>Zn(2+)</name>
        <dbReference type="ChEBI" id="CHEBI:29105"/>
        <label>2</label>
    </ligand>
</feature>
<dbReference type="InterPro" id="IPR011059">
    <property type="entry name" value="Metal-dep_hydrolase_composite"/>
</dbReference>
<evidence type="ECO:0000256" key="2">
    <source>
        <dbReference type="ARBA" id="ARBA00010286"/>
    </source>
</evidence>
<dbReference type="PANTHER" id="PTHR43668:SF2">
    <property type="entry name" value="ALLANTOINASE"/>
    <property type="match status" value="1"/>
</dbReference>
<dbReference type="UniPathway" id="UPA00070">
    <property type="reaction ID" value="UER00117"/>
</dbReference>
<keyword evidence="5 7" id="KW-0862">Zinc</keyword>
<dbReference type="SUPFAM" id="SSF51556">
    <property type="entry name" value="Metallo-dependent hydrolases"/>
    <property type="match status" value="1"/>
</dbReference>
<feature type="binding site" evidence="7">
    <location>
        <position position="98"/>
    </location>
    <ligand>
        <name>substrate</name>
    </ligand>
</feature>
<organism evidence="10 11">
    <name type="scientific">Pyxidicoccus fallax</name>
    <dbReference type="NCBI Taxonomy" id="394095"/>
    <lineage>
        <taxon>Bacteria</taxon>
        <taxon>Pseudomonadati</taxon>
        <taxon>Myxococcota</taxon>
        <taxon>Myxococcia</taxon>
        <taxon>Myxococcales</taxon>
        <taxon>Cystobacterineae</taxon>
        <taxon>Myxococcaceae</taxon>
        <taxon>Pyxidicoccus</taxon>
    </lineage>
</organism>
<evidence type="ECO:0000259" key="8">
    <source>
        <dbReference type="Pfam" id="PF07969"/>
    </source>
</evidence>
<dbReference type="InterPro" id="IPR002195">
    <property type="entry name" value="Dihydroorotase_CS"/>
</dbReference>
<accession>A0A848LNM7</accession>